<proteinExistence type="predicted"/>
<name>A0A1I7XVT2_HETBA</name>
<keyword evidence="1" id="KW-1133">Transmembrane helix</keyword>
<evidence type="ECO:0000313" key="3">
    <source>
        <dbReference type="WBParaSite" id="Hba_21687"/>
    </source>
</evidence>
<evidence type="ECO:0000313" key="2">
    <source>
        <dbReference type="Proteomes" id="UP000095283"/>
    </source>
</evidence>
<evidence type="ECO:0000256" key="1">
    <source>
        <dbReference type="SAM" id="Phobius"/>
    </source>
</evidence>
<feature type="transmembrane region" description="Helical" evidence="1">
    <location>
        <begin position="37"/>
        <end position="60"/>
    </location>
</feature>
<keyword evidence="1" id="KW-0472">Membrane</keyword>
<sequence length="166" mass="18876">MLTVLANSCCVNVGSRNFHNGAIFLPSPKQYKISRKILVSGILLLVFVMTCLNVISAKLSEVDPSLWPELCVFYSSIRILAKFITTFTYSLIFKQRPEAMELLKIPNVYYFPTSFMLKMFLTINNLLKHFSSLRVSNYSQIIYKFNFSSDPLGTHLSHAVHSPKAV</sequence>
<accession>A0A1I7XVT2</accession>
<feature type="transmembrane region" description="Helical" evidence="1">
    <location>
        <begin position="72"/>
        <end position="92"/>
    </location>
</feature>
<dbReference type="Proteomes" id="UP000095283">
    <property type="component" value="Unplaced"/>
</dbReference>
<dbReference type="AlphaFoldDB" id="A0A1I7XVT2"/>
<protein>
    <submittedName>
        <fullName evidence="3">Vomeronasal type-2 receptor 26</fullName>
    </submittedName>
</protein>
<dbReference type="WBParaSite" id="Hba_21687">
    <property type="protein sequence ID" value="Hba_21687"/>
    <property type="gene ID" value="Hba_21687"/>
</dbReference>
<keyword evidence="1" id="KW-0812">Transmembrane</keyword>
<organism evidence="2 3">
    <name type="scientific">Heterorhabditis bacteriophora</name>
    <name type="common">Entomopathogenic nematode worm</name>
    <dbReference type="NCBI Taxonomy" id="37862"/>
    <lineage>
        <taxon>Eukaryota</taxon>
        <taxon>Metazoa</taxon>
        <taxon>Ecdysozoa</taxon>
        <taxon>Nematoda</taxon>
        <taxon>Chromadorea</taxon>
        <taxon>Rhabditida</taxon>
        <taxon>Rhabditina</taxon>
        <taxon>Rhabditomorpha</taxon>
        <taxon>Strongyloidea</taxon>
        <taxon>Heterorhabditidae</taxon>
        <taxon>Heterorhabditis</taxon>
    </lineage>
</organism>
<reference evidence="3" key="1">
    <citation type="submission" date="2016-11" db="UniProtKB">
        <authorList>
            <consortium name="WormBaseParasite"/>
        </authorList>
    </citation>
    <scope>IDENTIFICATION</scope>
</reference>
<keyword evidence="2" id="KW-1185">Reference proteome</keyword>